<feature type="non-terminal residue" evidence="2">
    <location>
        <position position="119"/>
    </location>
</feature>
<accession>A0A699VC39</accession>
<name>A0A699VC39_TANCI</name>
<organism evidence="2">
    <name type="scientific">Tanacetum cinerariifolium</name>
    <name type="common">Dalmatian daisy</name>
    <name type="synonym">Chrysanthemum cinerariifolium</name>
    <dbReference type="NCBI Taxonomy" id="118510"/>
    <lineage>
        <taxon>Eukaryota</taxon>
        <taxon>Viridiplantae</taxon>
        <taxon>Streptophyta</taxon>
        <taxon>Embryophyta</taxon>
        <taxon>Tracheophyta</taxon>
        <taxon>Spermatophyta</taxon>
        <taxon>Magnoliopsida</taxon>
        <taxon>eudicotyledons</taxon>
        <taxon>Gunneridae</taxon>
        <taxon>Pentapetalae</taxon>
        <taxon>asterids</taxon>
        <taxon>campanulids</taxon>
        <taxon>Asterales</taxon>
        <taxon>Asteraceae</taxon>
        <taxon>Asteroideae</taxon>
        <taxon>Anthemideae</taxon>
        <taxon>Anthemidinae</taxon>
        <taxon>Tanacetum</taxon>
    </lineage>
</organism>
<evidence type="ECO:0000313" key="2">
    <source>
        <dbReference type="EMBL" id="GFD33092.1"/>
    </source>
</evidence>
<gene>
    <name evidence="2" type="ORF">Tci_905061</name>
</gene>
<feature type="region of interest" description="Disordered" evidence="1">
    <location>
        <begin position="74"/>
        <end position="98"/>
    </location>
</feature>
<proteinExistence type="predicted"/>
<comment type="caution">
    <text evidence="2">The sequence shown here is derived from an EMBL/GenBank/DDBJ whole genome shotgun (WGS) entry which is preliminary data.</text>
</comment>
<sequence length="119" mass="13424">DQVPVYVAEGLILERKKNKEEMEKMIAKAILQECGNIQAQISLKIQKANANDIPSQVDASNNAKRQKTFEYEAYMFGESSSGQDNEKEQGPSTLGNQVQVDDYDFWTKSYALDDDKIPT</sequence>
<dbReference type="AlphaFoldDB" id="A0A699VC39"/>
<evidence type="ECO:0000256" key="1">
    <source>
        <dbReference type="SAM" id="MobiDB-lite"/>
    </source>
</evidence>
<dbReference type="EMBL" id="BKCJ011431444">
    <property type="protein sequence ID" value="GFD33092.1"/>
    <property type="molecule type" value="Genomic_DNA"/>
</dbReference>
<feature type="non-terminal residue" evidence="2">
    <location>
        <position position="1"/>
    </location>
</feature>
<reference evidence="2" key="1">
    <citation type="journal article" date="2019" name="Sci. Rep.">
        <title>Draft genome of Tanacetum cinerariifolium, the natural source of mosquito coil.</title>
        <authorList>
            <person name="Yamashiro T."/>
            <person name="Shiraishi A."/>
            <person name="Satake H."/>
            <person name="Nakayama K."/>
        </authorList>
    </citation>
    <scope>NUCLEOTIDE SEQUENCE</scope>
</reference>
<protein>
    <submittedName>
        <fullName evidence="2">Uncharacterized protein</fullName>
    </submittedName>
</protein>